<dbReference type="Proteomes" id="UP000215633">
    <property type="component" value="Unassembled WGS sequence"/>
</dbReference>
<keyword evidence="4" id="KW-1185">Reference proteome</keyword>
<dbReference type="AlphaFoldDB" id="A0A261VZQ7"/>
<dbReference type="Pfam" id="PF01425">
    <property type="entry name" value="Amidase"/>
    <property type="match status" value="1"/>
</dbReference>
<dbReference type="InterPro" id="IPR023631">
    <property type="entry name" value="Amidase_dom"/>
</dbReference>
<sequence>MENHNAGNGVVAQWRDVVGRLAAEVGGGLGLMPTPLAQALHAAAQPQDGTAAPEAGQAAPAEPGWSDWWEQRGQLAARAVSAQELARLALDRLARAHAATAACVEVLHDTALAQARRLDQRLAAGEPPGPLAGMPLAHKDLLQRAGRPSGYGMARTAGAGDTATVLRRLDAAGALHLARLHMTELAFDPSGANAMAGDCRNPWASAHIPGGSSSGSAAVVAAGAVHGALGSDTGGSIRIPAALCGVTGLKPTFGLVSRAGAMSLSASLDHLGPIARSARDCALMLQAIAGYDMADAGSIAAVRRDDYAANLDAPLRGVRIGVPQGYFAAGLHPAVQAVIARSLETFRLLGADIREVPDFPYDAVNALAILMIRAEATALYERLLRPDAEPVLGDFTRARLREGVAIPAALYLQAQALRGPLVQRFGQTVLAGVDVLLAPAFALPTPRIEEFASLDERSQFLRGELTRLTRPINYLGLPALALPGGACPVEGEAVELPVGFQLIGRPYSEALLLRLGHAFQKATSWHLRKPSLAQQ</sequence>
<protein>
    <recommendedName>
        <fullName evidence="2">Amidase domain-containing protein</fullName>
    </recommendedName>
</protein>
<feature type="domain" description="Amidase" evidence="2">
    <location>
        <begin position="84"/>
        <end position="513"/>
    </location>
</feature>
<dbReference type="Gene3D" id="3.90.1300.10">
    <property type="entry name" value="Amidase signature (AS) domain"/>
    <property type="match status" value="1"/>
</dbReference>
<dbReference type="PANTHER" id="PTHR11895:SF176">
    <property type="entry name" value="AMIDASE AMID-RELATED"/>
    <property type="match status" value="1"/>
</dbReference>
<evidence type="ECO:0000313" key="4">
    <source>
        <dbReference type="Proteomes" id="UP000215633"/>
    </source>
</evidence>
<reference evidence="4" key="1">
    <citation type="submission" date="2017-05" db="EMBL/GenBank/DDBJ databases">
        <title>Complete and WGS of Bordetella genogroups.</title>
        <authorList>
            <person name="Spilker T."/>
            <person name="Lipuma J."/>
        </authorList>
    </citation>
    <scope>NUCLEOTIDE SEQUENCE [LARGE SCALE GENOMIC DNA]</scope>
    <source>
        <strain evidence="4">AU8256</strain>
    </source>
</reference>
<proteinExistence type="predicted"/>
<evidence type="ECO:0000256" key="1">
    <source>
        <dbReference type="SAM" id="MobiDB-lite"/>
    </source>
</evidence>
<dbReference type="PROSITE" id="PS00571">
    <property type="entry name" value="AMIDASES"/>
    <property type="match status" value="1"/>
</dbReference>
<dbReference type="InterPro" id="IPR020556">
    <property type="entry name" value="Amidase_CS"/>
</dbReference>
<organism evidence="3 4">
    <name type="scientific">Bordetella genomosp. 2</name>
    <dbReference type="NCBI Taxonomy" id="1983456"/>
    <lineage>
        <taxon>Bacteria</taxon>
        <taxon>Pseudomonadati</taxon>
        <taxon>Pseudomonadota</taxon>
        <taxon>Betaproteobacteria</taxon>
        <taxon>Burkholderiales</taxon>
        <taxon>Alcaligenaceae</taxon>
        <taxon>Bordetella</taxon>
    </lineage>
</organism>
<dbReference type="InterPro" id="IPR000120">
    <property type="entry name" value="Amidase"/>
</dbReference>
<feature type="region of interest" description="Disordered" evidence="1">
    <location>
        <begin position="41"/>
        <end position="65"/>
    </location>
</feature>
<name>A0A261VZQ7_9BORD</name>
<evidence type="ECO:0000259" key="2">
    <source>
        <dbReference type="Pfam" id="PF01425"/>
    </source>
</evidence>
<feature type="compositionally biased region" description="Low complexity" evidence="1">
    <location>
        <begin position="41"/>
        <end position="64"/>
    </location>
</feature>
<dbReference type="PANTHER" id="PTHR11895">
    <property type="entry name" value="TRANSAMIDASE"/>
    <property type="match status" value="1"/>
</dbReference>
<dbReference type="RefSeq" id="WP_094805876.1">
    <property type="nucleotide sequence ID" value="NZ_NEVT01000003.1"/>
</dbReference>
<dbReference type="EMBL" id="NEVT01000003">
    <property type="protein sequence ID" value="OZI79261.1"/>
    <property type="molecule type" value="Genomic_DNA"/>
</dbReference>
<comment type="caution">
    <text evidence="3">The sequence shown here is derived from an EMBL/GenBank/DDBJ whole genome shotgun (WGS) entry which is preliminary data.</text>
</comment>
<gene>
    <name evidence="3" type="ORF">CAL24_04815</name>
</gene>
<accession>A0A261VZQ7</accession>
<evidence type="ECO:0000313" key="3">
    <source>
        <dbReference type="EMBL" id="OZI79261.1"/>
    </source>
</evidence>
<dbReference type="InterPro" id="IPR036928">
    <property type="entry name" value="AS_sf"/>
</dbReference>
<dbReference type="GO" id="GO:0003824">
    <property type="term" value="F:catalytic activity"/>
    <property type="evidence" value="ECO:0007669"/>
    <property type="project" value="InterPro"/>
</dbReference>
<dbReference type="SUPFAM" id="SSF75304">
    <property type="entry name" value="Amidase signature (AS) enzymes"/>
    <property type="match status" value="1"/>
</dbReference>